<dbReference type="EMBL" id="QJKJ01005336">
    <property type="protein sequence ID" value="RDX90637.1"/>
    <property type="molecule type" value="Genomic_DNA"/>
</dbReference>
<feature type="non-terminal residue" evidence="1">
    <location>
        <position position="1"/>
    </location>
</feature>
<comment type="caution">
    <text evidence="1">The sequence shown here is derived from an EMBL/GenBank/DDBJ whole genome shotgun (WGS) entry which is preliminary data.</text>
</comment>
<evidence type="ECO:0000313" key="1">
    <source>
        <dbReference type="EMBL" id="RDX90637.1"/>
    </source>
</evidence>
<reference evidence="1" key="1">
    <citation type="submission" date="2018-05" db="EMBL/GenBank/DDBJ databases">
        <title>Draft genome of Mucuna pruriens seed.</title>
        <authorList>
            <person name="Nnadi N.E."/>
            <person name="Vos R."/>
            <person name="Hasami M.H."/>
            <person name="Devisetty U.K."/>
            <person name="Aguiy J.C."/>
        </authorList>
    </citation>
    <scope>NUCLEOTIDE SEQUENCE [LARGE SCALE GENOMIC DNA]</scope>
    <source>
        <strain evidence="1">JCA_2017</strain>
    </source>
</reference>
<evidence type="ECO:0000313" key="2">
    <source>
        <dbReference type="Proteomes" id="UP000257109"/>
    </source>
</evidence>
<protein>
    <submittedName>
        <fullName evidence="1">Uncharacterized protein</fullName>
    </submittedName>
</protein>
<gene>
    <name evidence="1" type="ORF">CR513_27476</name>
</gene>
<dbReference type="Proteomes" id="UP000257109">
    <property type="component" value="Unassembled WGS sequence"/>
</dbReference>
<dbReference type="AlphaFoldDB" id="A0A371GJB2"/>
<organism evidence="1 2">
    <name type="scientific">Mucuna pruriens</name>
    <name type="common">Velvet bean</name>
    <name type="synonym">Dolichos pruriens</name>
    <dbReference type="NCBI Taxonomy" id="157652"/>
    <lineage>
        <taxon>Eukaryota</taxon>
        <taxon>Viridiplantae</taxon>
        <taxon>Streptophyta</taxon>
        <taxon>Embryophyta</taxon>
        <taxon>Tracheophyta</taxon>
        <taxon>Spermatophyta</taxon>
        <taxon>Magnoliopsida</taxon>
        <taxon>eudicotyledons</taxon>
        <taxon>Gunneridae</taxon>
        <taxon>Pentapetalae</taxon>
        <taxon>rosids</taxon>
        <taxon>fabids</taxon>
        <taxon>Fabales</taxon>
        <taxon>Fabaceae</taxon>
        <taxon>Papilionoideae</taxon>
        <taxon>50 kb inversion clade</taxon>
        <taxon>NPAAA clade</taxon>
        <taxon>indigoferoid/millettioid clade</taxon>
        <taxon>Phaseoleae</taxon>
        <taxon>Mucuna</taxon>
    </lineage>
</organism>
<name>A0A371GJB2_MUCPR</name>
<keyword evidence="2" id="KW-1185">Reference proteome</keyword>
<sequence length="73" mass="8573">MASKGTIYSNEVMTATLYRLVEVLKRKAPQPDDGNLKIFQEVLRDVLLENSKCVKFKNRMRPRIKDVIRHQEI</sequence>
<accession>A0A371GJB2</accession>
<proteinExistence type="predicted"/>